<evidence type="ECO:0000256" key="6">
    <source>
        <dbReference type="PROSITE-ProRule" id="PRU00433"/>
    </source>
</evidence>
<gene>
    <name evidence="9" type="ORF">SAMN05421783_10775</name>
</gene>
<dbReference type="Gene3D" id="1.10.760.10">
    <property type="entry name" value="Cytochrome c-like domain"/>
    <property type="match status" value="2"/>
</dbReference>
<protein>
    <submittedName>
        <fullName evidence="9">Cytochrome c553</fullName>
    </submittedName>
</protein>
<dbReference type="InterPro" id="IPR009056">
    <property type="entry name" value="Cyt_c-like_dom"/>
</dbReference>
<accession>A0A1H2VLE6</accession>
<feature type="domain" description="Cytochrome c" evidence="8">
    <location>
        <begin position="153"/>
        <end position="237"/>
    </location>
</feature>
<dbReference type="RefSeq" id="WP_217633682.1">
    <property type="nucleotide sequence ID" value="NZ_FNNZ01000007.1"/>
</dbReference>
<dbReference type="PANTHER" id="PTHR33751">
    <property type="entry name" value="CBB3-TYPE CYTOCHROME C OXIDASE SUBUNIT FIXP"/>
    <property type="match status" value="1"/>
</dbReference>
<dbReference type="GO" id="GO:0020037">
    <property type="term" value="F:heme binding"/>
    <property type="evidence" value="ECO:0007669"/>
    <property type="project" value="InterPro"/>
</dbReference>
<dbReference type="Pfam" id="PF00034">
    <property type="entry name" value="Cytochrom_C"/>
    <property type="match status" value="2"/>
</dbReference>
<dbReference type="InterPro" id="IPR050597">
    <property type="entry name" value="Cytochrome_c_Oxidase_Subunit"/>
</dbReference>
<proteinExistence type="predicted"/>
<dbReference type="STRING" id="1058.SAMN05421783_10775"/>
<evidence type="ECO:0000256" key="5">
    <source>
        <dbReference type="ARBA" id="ARBA00023004"/>
    </source>
</evidence>
<feature type="chain" id="PRO_5011782240" evidence="7">
    <location>
        <begin position="28"/>
        <end position="238"/>
    </location>
</feature>
<dbReference type="SUPFAM" id="SSF46626">
    <property type="entry name" value="Cytochrome c"/>
    <property type="match status" value="2"/>
</dbReference>
<dbReference type="GO" id="GO:0009055">
    <property type="term" value="F:electron transfer activity"/>
    <property type="evidence" value="ECO:0007669"/>
    <property type="project" value="InterPro"/>
</dbReference>
<evidence type="ECO:0000256" key="2">
    <source>
        <dbReference type="ARBA" id="ARBA00022617"/>
    </source>
</evidence>
<feature type="domain" description="Cytochrome c" evidence="8">
    <location>
        <begin position="25"/>
        <end position="118"/>
    </location>
</feature>
<dbReference type="InterPro" id="IPR036909">
    <property type="entry name" value="Cyt_c-like_dom_sf"/>
</dbReference>
<keyword evidence="7" id="KW-0732">Signal</keyword>
<keyword evidence="3 6" id="KW-0479">Metal-binding</keyword>
<evidence type="ECO:0000259" key="8">
    <source>
        <dbReference type="PROSITE" id="PS51007"/>
    </source>
</evidence>
<dbReference type="PANTHER" id="PTHR33751:SF9">
    <property type="entry name" value="CYTOCHROME C4"/>
    <property type="match status" value="1"/>
</dbReference>
<dbReference type="PROSITE" id="PS51007">
    <property type="entry name" value="CYTC"/>
    <property type="match status" value="2"/>
</dbReference>
<keyword evidence="4" id="KW-0249">Electron transport</keyword>
<name>A0A1H2VLE6_THIRO</name>
<dbReference type="EMBL" id="FNNZ01000007">
    <property type="protein sequence ID" value="SDW69146.1"/>
    <property type="molecule type" value="Genomic_DNA"/>
</dbReference>
<evidence type="ECO:0000256" key="4">
    <source>
        <dbReference type="ARBA" id="ARBA00022982"/>
    </source>
</evidence>
<keyword evidence="1" id="KW-0813">Transport</keyword>
<evidence type="ECO:0000313" key="9">
    <source>
        <dbReference type="EMBL" id="SDW69146.1"/>
    </source>
</evidence>
<dbReference type="AlphaFoldDB" id="A0A1H2VLE6"/>
<sequence>MSRPALHLLRYVGLVLGCLMTAPFALAEEAEDPFADADLDNAAEINEVCAGCHGEHGQGGKDGEYPRLAGLPAAFISRQLDLFRARERENLAMVEHTEHRQMPDSDIRDISAFLAAIELPSRLPPVDETAADFNAYERLMATKRMVQIPRAPGDPVAGERIYAKECASCHGRDAQGRERDAVPMLAGQYTGYLQRQVAKYIDKRRVHDPSDPDAEELLAAFTAEELNDIFAYISILDD</sequence>
<dbReference type="GO" id="GO:0046872">
    <property type="term" value="F:metal ion binding"/>
    <property type="evidence" value="ECO:0007669"/>
    <property type="project" value="UniProtKB-KW"/>
</dbReference>
<dbReference type="Proteomes" id="UP000198816">
    <property type="component" value="Unassembled WGS sequence"/>
</dbReference>
<organism evidence="9 10">
    <name type="scientific">Thiocapsa roseopersicina</name>
    <dbReference type="NCBI Taxonomy" id="1058"/>
    <lineage>
        <taxon>Bacteria</taxon>
        <taxon>Pseudomonadati</taxon>
        <taxon>Pseudomonadota</taxon>
        <taxon>Gammaproteobacteria</taxon>
        <taxon>Chromatiales</taxon>
        <taxon>Chromatiaceae</taxon>
        <taxon>Thiocapsa</taxon>
    </lineage>
</organism>
<reference evidence="10" key="1">
    <citation type="submission" date="2016-10" db="EMBL/GenBank/DDBJ databases">
        <authorList>
            <person name="Varghese N."/>
            <person name="Submissions S."/>
        </authorList>
    </citation>
    <scope>NUCLEOTIDE SEQUENCE [LARGE SCALE GENOMIC DNA]</scope>
    <source>
        <strain evidence="10">DSM 217</strain>
    </source>
</reference>
<keyword evidence="5 6" id="KW-0408">Iron</keyword>
<evidence type="ECO:0000256" key="1">
    <source>
        <dbReference type="ARBA" id="ARBA00022448"/>
    </source>
</evidence>
<evidence type="ECO:0000256" key="3">
    <source>
        <dbReference type="ARBA" id="ARBA00022723"/>
    </source>
</evidence>
<evidence type="ECO:0000256" key="7">
    <source>
        <dbReference type="SAM" id="SignalP"/>
    </source>
</evidence>
<keyword evidence="10" id="KW-1185">Reference proteome</keyword>
<keyword evidence="2 6" id="KW-0349">Heme</keyword>
<feature type="signal peptide" evidence="7">
    <location>
        <begin position="1"/>
        <end position="27"/>
    </location>
</feature>
<evidence type="ECO:0000313" key="10">
    <source>
        <dbReference type="Proteomes" id="UP000198816"/>
    </source>
</evidence>